<feature type="region of interest" description="Disordered" evidence="5">
    <location>
        <begin position="118"/>
        <end position="161"/>
    </location>
</feature>
<feature type="domain" description="Myb-like" evidence="6">
    <location>
        <begin position="347"/>
        <end position="397"/>
    </location>
</feature>
<dbReference type="AlphaFoldDB" id="A0A8J5YS89"/>
<evidence type="ECO:0000259" key="7">
    <source>
        <dbReference type="PROSITE" id="PS51294"/>
    </source>
</evidence>
<proteinExistence type="predicted"/>
<dbReference type="GO" id="GO:0000976">
    <property type="term" value="F:transcription cis-regulatory region binding"/>
    <property type="evidence" value="ECO:0007669"/>
    <property type="project" value="TreeGrafter"/>
</dbReference>
<evidence type="ECO:0000256" key="4">
    <source>
        <dbReference type="ARBA" id="ARBA00023242"/>
    </source>
</evidence>
<keyword evidence="9" id="KW-1185">Reference proteome</keyword>
<reference evidence="8 9" key="1">
    <citation type="journal article" date="2021" name="bioRxiv">
        <title>The Gossypium anomalum genome as a resource for cotton improvement and evolutionary analysis of hybrid incompatibility.</title>
        <authorList>
            <person name="Grover C.E."/>
            <person name="Yuan D."/>
            <person name="Arick M.A."/>
            <person name="Miller E.R."/>
            <person name="Hu G."/>
            <person name="Peterson D.G."/>
            <person name="Wendel J.F."/>
            <person name="Udall J.A."/>
        </authorList>
    </citation>
    <scope>NUCLEOTIDE SEQUENCE [LARGE SCALE GENOMIC DNA]</scope>
    <source>
        <strain evidence="8">JFW-Udall</strain>
        <tissue evidence="8">Leaf</tissue>
    </source>
</reference>
<protein>
    <recommendedName>
        <fullName evidence="10">Transcription factor MYB114-like</fullName>
    </recommendedName>
</protein>
<evidence type="ECO:0000259" key="6">
    <source>
        <dbReference type="PROSITE" id="PS50090"/>
    </source>
</evidence>
<dbReference type="InterPro" id="IPR015495">
    <property type="entry name" value="Myb_TF_plants"/>
</dbReference>
<dbReference type="PANTHER" id="PTHR47998">
    <property type="entry name" value="TRANSCRIPTION FACTOR MYB51-LIKE ISOFORM X1"/>
    <property type="match status" value="1"/>
</dbReference>
<dbReference type="FunFam" id="1.10.10.60:FF:000001">
    <property type="entry name" value="MYB-related transcription factor"/>
    <property type="match status" value="2"/>
</dbReference>
<evidence type="ECO:0008006" key="10">
    <source>
        <dbReference type="Google" id="ProtNLM"/>
    </source>
</evidence>
<dbReference type="PROSITE" id="PS51294">
    <property type="entry name" value="HTH_MYB"/>
    <property type="match status" value="4"/>
</dbReference>
<dbReference type="CDD" id="cd00167">
    <property type="entry name" value="SANT"/>
    <property type="match status" value="4"/>
</dbReference>
<evidence type="ECO:0000256" key="5">
    <source>
        <dbReference type="SAM" id="MobiDB-lite"/>
    </source>
</evidence>
<dbReference type="PROSITE" id="PS50090">
    <property type="entry name" value="MYB_LIKE"/>
    <property type="match status" value="4"/>
</dbReference>
<dbReference type="Proteomes" id="UP000701853">
    <property type="component" value="Chromosome 5"/>
</dbReference>
<dbReference type="SMART" id="SM00717">
    <property type="entry name" value="SANT"/>
    <property type="match status" value="4"/>
</dbReference>
<feature type="domain" description="HTH myb-type" evidence="7">
    <location>
        <begin position="69"/>
        <end position="119"/>
    </location>
</feature>
<keyword evidence="3" id="KW-0238">DNA-binding</keyword>
<gene>
    <name evidence="8" type="ORF">CXB51_013168</name>
</gene>
<feature type="compositionally biased region" description="Basic and acidic residues" evidence="5">
    <location>
        <begin position="137"/>
        <end position="159"/>
    </location>
</feature>
<feature type="domain" description="HTH myb-type" evidence="7">
    <location>
        <begin position="294"/>
        <end position="350"/>
    </location>
</feature>
<dbReference type="Gene3D" id="1.10.10.60">
    <property type="entry name" value="Homeodomain-like"/>
    <property type="match status" value="4"/>
</dbReference>
<comment type="caution">
    <text evidence="8">The sequence shown here is derived from an EMBL/GenBank/DDBJ whole genome shotgun (WGS) entry which is preliminary data.</text>
</comment>
<name>A0A8J5YS89_9ROSI</name>
<dbReference type="InterPro" id="IPR009057">
    <property type="entry name" value="Homeodomain-like_sf"/>
</dbReference>
<sequence>MPMAPTSTKCSKKEVNRGAWTAEEDQKLAQVVEIHGPKRWKAVAAKAGLNRCGKSCRLRWMNYLRPNIKRGNISDQEEDLILRLHKLLGNRWSLIAGRLPGRTDNEIKNYWNSHLSKKIKQNEKQTRMQEPVLENSKVSEREEPLQKASEEGSSKRDEEYSTTCFNGDSSLFDLYNEEPLELKWMNNVLCWTDFPAKSDEKVCAEKEVMERDGRYQLLKQLVMKKVGRLASGVHFPSNLNLILRILNTLDVSIATINTTDGALVFWIVDVFRALGLLVTIRMPVAPPISTKCSKKEVNRGAWTDEEDQKLAQVVEIYGPKRWQAVAATAGLNRSGKSCRLRWMNYLRPNIKRGNISNQEEDLILRLHKLLGNRWSLIAGRLRGRTDNEIKNYWNSHLRKKTKQNEKHTIGSRMQESVLENCKVSESKRDENSTACFINGDDSLFDSYSEVPLNLEWTSHFFETDELWLNLA</sequence>
<dbReference type="PANTHER" id="PTHR47998:SF14">
    <property type="entry name" value="TRANSCRIPTION FACTOR WER-LIKE"/>
    <property type="match status" value="1"/>
</dbReference>
<comment type="subcellular location">
    <subcellularLocation>
        <location evidence="1">Nucleus</location>
    </subcellularLocation>
</comment>
<keyword evidence="4" id="KW-0539">Nucleus</keyword>
<dbReference type="GO" id="GO:0030154">
    <property type="term" value="P:cell differentiation"/>
    <property type="evidence" value="ECO:0007669"/>
    <property type="project" value="TreeGrafter"/>
</dbReference>
<dbReference type="InterPro" id="IPR001005">
    <property type="entry name" value="SANT/Myb"/>
</dbReference>
<feature type="domain" description="HTH myb-type" evidence="7">
    <location>
        <begin position="351"/>
        <end position="401"/>
    </location>
</feature>
<evidence type="ECO:0000256" key="3">
    <source>
        <dbReference type="ARBA" id="ARBA00023125"/>
    </source>
</evidence>
<accession>A0A8J5YS89</accession>
<dbReference type="Pfam" id="PF00249">
    <property type="entry name" value="Myb_DNA-binding"/>
    <property type="match status" value="4"/>
</dbReference>
<evidence type="ECO:0000313" key="9">
    <source>
        <dbReference type="Proteomes" id="UP000701853"/>
    </source>
</evidence>
<dbReference type="EMBL" id="JAHUZN010000005">
    <property type="protein sequence ID" value="KAG8495468.1"/>
    <property type="molecule type" value="Genomic_DNA"/>
</dbReference>
<dbReference type="GO" id="GO:0006355">
    <property type="term" value="P:regulation of DNA-templated transcription"/>
    <property type="evidence" value="ECO:0007669"/>
    <property type="project" value="TreeGrafter"/>
</dbReference>
<evidence type="ECO:0000256" key="1">
    <source>
        <dbReference type="ARBA" id="ARBA00004123"/>
    </source>
</evidence>
<evidence type="ECO:0000313" key="8">
    <source>
        <dbReference type="EMBL" id="KAG8495468.1"/>
    </source>
</evidence>
<feature type="domain" description="Myb-like" evidence="6">
    <location>
        <begin position="65"/>
        <end position="115"/>
    </location>
</feature>
<dbReference type="SUPFAM" id="SSF46689">
    <property type="entry name" value="Homeodomain-like"/>
    <property type="match status" value="2"/>
</dbReference>
<dbReference type="OrthoDB" id="2143914at2759"/>
<keyword evidence="2" id="KW-0677">Repeat</keyword>
<feature type="domain" description="Myb-like" evidence="6">
    <location>
        <begin position="294"/>
        <end position="346"/>
    </location>
</feature>
<evidence type="ECO:0000256" key="2">
    <source>
        <dbReference type="ARBA" id="ARBA00022737"/>
    </source>
</evidence>
<dbReference type="GO" id="GO:0005634">
    <property type="term" value="C:nucleus"/>
    <property type="evidence" value="ECO:0007669"/>
    <property type="project" value="UniProtKB-SubCell"/>
</dbReference>
<feature type="domain" description="HTH myb-type" evidence="7">
    <location>
        <begin position="12"/>
        <end position="68"/>
    </location>
</feature>
<organism evidence="8 9">
    <name type="scientific">Gossypium anomalum</name>
    <dbReference type="NCBI Taxonomy" id="47600"/>
    <lineage>
        <taxon>Eukaryota</taxon>
        <taxon>Viridiplantae</taxon>
        <taxon>Streptophyta</taxon>
        <taxon>Embryophyta</taxon>
        <taxon>Tracheophyta</taxon>
        <taxon>Spermatophyta</taxon>
        <taxon>Magnoliopsida</taxon>
        <taxon>eudicotyledons</taxon>
        <taxon>Gunneridae</taxon>
        <taxon>Pentapetalae</taxon>
        <taxon>rosids</taxon>
        <taxon>malvids</taxon>
        <taxon>Malvales</taxon>
        <taxon>Malvaceae</taxon>
        <taxon>Malvoideae</taxon>
        <taxon>Gossypium</taxon>
    </lineage>
</organism>
<feature type="domain" description="Myb-like" evidence="6">
    <location>
        <begin position="12"/>
        <end position="64"/>
    </location>
</feature>
<dbReference type="InterPro" id="IPR017930">
    <property type="entry name" value="Myb_dom"/>
</dbReference>